<keyword evidence="2" id="KW-1185">Reference proteome</keyword>
<comment type="caution">
    <text evidence="1">The sequence shown here is derived from an EMBL/GenBank/DDBJ whole genome shotgun (WGS) entry which is preliminary data.</text>
</comment>
<accession>A0A428TQ83</accession>
<evidence type="ECO:0000313" key="1">
    <source>
        <dbReference type="EMBL" id="RSM04152.1"/>
    </source>
</evidence>
<sequence>MAWGSRLINDRSKPLGARMLQGEQNKLARGAYHPSGLGAMKKDQCMDLNN</sequence>
<gene>
    <name evidence="1" type="ORF">CEP52_007001</name>
</gene>
<organism evidence="1 2">
    <name type="scientific">Fusarium oligoseptatum</name>
    <dbReference type="NCBI Taxonomy" id="2604345"/>
    <lineage>
        <taxon>Eukaryota</taxon>
        <taxon>Fungi</taxon>
        <taxon>Dikarya</taxon>
        <taxon>Ascomycota</taxon>
        <taxon>Pezizomycotina</taxon>
        <taxon>Sordariomycetes</taxon>
        <taxon>Hypocreomycetidae</taxon>
        <taxon>Hypocreales</taxon>
        <taxon>Nectriaceae</taxon>
        <taxon>Fusarium</taxon>
        <taxon>Fusarium solani species complex</taxon>
    </lineage>
</organism>
<name>A0A428TQ83_9HYPO</name>
<dbReference type="EMBL" id="NKCK01000061">
    <property type="protein sequence ID" value="RSM04152.1"/>
    <property type="molecule type" value="Genomic_DNA"/>
</dbReference>
<proteinExistence type="predicted"/>
<dbReference type="AlphaFoldDB" id="A0A428TQ83"/>
<protein>
    <submittedName>
        <fullName evidence="1">Uncharacterized protein</fullName>
    </submittedName>
</protein>
<reference evidence="1 2" key="1">
    <citation type="submission" date="2017-06" db="EMBL/GenBank/DDBJ databases">
        <title>Comparative genomic analysis of Ambrosia Fusariam Clade fungi.</title>
        <authorList>
            <person name="Stajich J.E."/>
            <person name="Carrillo J."/>
            <person name="Kijimoto T."/>
            <person name="Eskalen A."/>
            <person name="O'Donnell K."/>
            <person name="Kasson M."/>
        </authorList>
    </citation>
    <scope>NUCLEOTIDE SEQUENCE [LARGE SCALE GENOMIC DNA]</scope>
    <source>
        <strain evidence="1 2">NRRL62579</strain>
    </source>
</reference>
<evidence type="ECO:0000313" key="2">
    <source>
        <dbReference type="Proteomes" id="UP000287144"/>
    </source>
</evidence>
<dbReference type="Proteomes" id="UP000287144">
    <property type="component" value="Unassembled WGS sequence"/>
</dbReference>